<dbReference type="PANTHER" id="PTHR24104">
    <property type="entry name" value="E3 UBIQUITIN-PROTEIN LIGASE NHLRC1-RELATED"/>
    <property type="match status" value="1"/>
</dbReference>
<keyword evidence="1" id="KW-0677">Repeat</keyword>
<dbReference type="PROSITE" id="PS51125">
    <property type="entry name" value="NHL"/>
    <property type="match status" value="2"/>
</dbReference>
<dbReference type="EMBL" id="OV696693">
    <property type="protein sequence ID" value="CAH1272209.1"/>
    <property type="molecule type" value="Genomic_DNA"/>
</dbReference>
<dbReference type="PANTHER" id="PTHR24104:SF50">
    <property type="entry name" value="SMP-30_GLUCONOLACTONASE_LRE-LIKE REGION DOMAIN-CONTAINING PROTEIN"/>
    <property type="match status" value="1"/>
</dbReference>
<dbReference type="GO" id="GO:0061630">
    <property type="term" value="F:ubiquitin protein ligase activity"/>
    <property type="evidence" value="ECO:0007669"/>
    <property type="project" value="TreeGrafter"/>
</dbReference>
<dbReference type="FunFam" id="2.120.10.30:FF:000064">
    <property type="entry name" value="Uncharacterized protein"/>
    <property type="match status" value="1"/>
</dbReference>
<dbReference type="Gene3D" id="2.120.10.30">
    <property type="entry name" value="TolB, C-terminal domain"/>
    <property type="match status" value="2"/>
</dbReference>
<feature type="compositionally biased region" description="Polar residues" evidence="3">
    <location>
        <begin position="150"/>
        <end position="164"/>
    </location>
</feature>
<reference evidence="4" key="1">
    <citation type="submission" date="2022-01" db="EMBL/GenBank/DDBJ databases">
        <authorList>
            <person name="Braso-Vives M."/>
        </authorList>
    </citation>
    <scope>NUCLEOTIDE SEQUENCE</scope>
</reference>
<dbReference type="InterPro" id="IPR011042">
    <property type="entry name" value="6-blade_b-propeller_TolB-like"/>
</dbReference>
<dbReference type="Proteomes" id="UP000838412">
    <property type="component" value="Chromosome 8"/>
</dbReference>
<sequence>MAEKVRKKSLTNSIAGSIRESLAGSKRGSLSGSVTGLSAAGPITEETTAADAKAAEANAGTAEGNATTQEADTTQQAEVDAASQDGGKVRRKSLTQSIAGSIRESLAGSRRGSKAGSIKETPEADTEGNTVTAEVHASSEEASTERKKSLTQSIAGSVRGSQAGSRRGSKAESITGTPGVDIAVATTGRKNSLTQSILGSIRSLVGSKRGSLKEIPEEIPPEPEEPPPIKFGGRNTRVKDKFRCVSGLAVSKESEIYIADCYNERIVIYSTEGKFIREFPTAMKGLLKPVPFQPEDVTIDKYEKVWVVGSLAIPKKRGATDFVVQFTKEGLFISKIEIPHTGKESWHGIAAKPNNLFHKEVIKTDDDDDLPPKPDMEIIVTEQRVRLWEGKWYVESCAKLFLPDGTMHRTTAGRTRKARYAAVNSRGDILVSDCWTHRVHTFKDEDKPSRFGTLGTANGCLDAPHGVCTDSEDNVIVVDRGNKRVELFDRDGNFIRHIAEDMADPWAVAVGPDFVVVTNVGNCGVDEVTVIQYTPPPAPPEPENEDRRSSIQQQVRFAPSVSNYSGKDGSQRN</sequence>
<keyword evidence="5" id="KW-1185">Reference proteome</keyword>
<organism evidence="4 5">
    <name type="scientific">Branchiostoma lanceolatum</name>
    <name type="common">Common lancelet</name>
    <name type="synonym">Amphioxus lanceolatum</name>
    <dbReference type="NCBI Taxonomy" id="7740"/>
    <lineage>
        <taxon>Eukaryota</taxon>
        <taxon>Metazoa</taxon>
        <taxon>Chordata</taxon>
        <taxon>Cephalochordata</taxon>
        <taxon>Leptocardii</taxon>
        <taxon>Amphioxiformes</taxon>
        <taxon>Branchiostomatidae</taxon>
        <taxon>Branchiostoma</taxon>
    </lineage>
</organism>
<protein>
    <submittedName>
        <fullName evidence="4">TRIM2 protein</fullName>
    </submittedName>
</protein>
<proteinExistence type="predicted"/>
<feature type="repeat" description="NHL" evidence="2">
    <location>
        <begin position="242"/>
        <end position="272"/>
    </location>
</feature>
<feature type="compositionally biased region" description="Basic and acidic residues" evidence="3">
    <location>
        <begin position="137"/>
        <end position="148"/>
    </location>
</feature>
<dbReference type="AlphaFoldDB" id="A0A8K0AGF5"/>
<evidence type="ECO:0000256" key="1">
    <source>
        <dbReference type="ARBA" id="ARBA00022737"/>
    </source>
</evidence>
<evidence type="ECO:0000256" key="3">
    <source>
        <dbReference type="SAM" id="MobiDB-lite"/>
    </source>
</evidence>
<dbReference type="GO" id="GO:0000209">
    <property type="term" value="P:protein polyubiquitination"/>
    <property type="evidence" value="ECO:0007669"/>
    <property type="project" value="TreeGrafter"/>
</dbReference>
<feature type="region of interest" description="Disordered" evidence="3">
    <location>
        <begin position="1"/>
        <end position="175"/>
    </location>
</feature>
<feature type="region of interest" description="Disordered" evidence="3">
    <location>
        <begin position="534"/>
        <end position="573"/>
    </location>
</feature>
<evidence type="ECO:0000313" key="5">
    <source>
        <dbReference type="Proteomes" id="UP000838412"/>
    </source>
</evidence>
<dbReference type="OrthoDB" id="10013442at2759"/>
<evidence type="ECO:0000313" key="4">
    <source>
        <dbReference type="EMBL" id="CAH1272209.1"/>
    </source>
</evidence>
<dbReference type="SUPFAM" id="SSF101898">
    <property type="entry name" value="NHL repeat"/>
    <property type="match status" value="1"/>
</dbReference>
<feature type="region of interest" description="Disordered" evidence="3">
    <location>
        <begin position="212"/>
        <end position="233"/>
    </location>
</feature>
<dbReference type="Pfam" id="PF01436">
    <property type="entry name" value="NHL"/>
    <property type="match status" value="1"/>
</dbReference>
<dbReference type="InterPro" id="IPR001258">
    <property type="entry name" value="NHL_repeat"/>
</dbReference>
<name>A0A8K0AGF5_BRALA</name>
<feature type="compositionally biased region" description="Polar residues" evidence="3">
    <location>
        <begin position="550"/>
        <end position="565"/>
    </location>
</feature>
<gene>
    <name evidence="4" type="primary">TRIM2</name>
    <name evidence="4" type="ORF">BLAG_LOCUS23913</name>
</gene>
<accession>A0A8K0AGF5</accession>
<dbReference type="InterPro" id="IPR050952">
    <property type="entry name" value="TRIM-NHL_E3_ligases"/>
</dbReference>
<feature type="compositionally biased region" description="Low complexity" evidence="3">
    <location>
        <begin position="44"/>
        <end position="78"/>
    </location>
</feature>
<evidence type="ECO:0000256" key="2">
    <source>
        <dbReference type="PROSITE-ProRule" id="PRU00504"/>
    </source>
</evidence>
<dbReference type="GO" id="GO:0043161">
    <property type="term" value="P:proteasome-mediated ubiquitin-dependent protein catabolic process"/>
    <property type="evidence" value="ECO:0007669"/>
    <property type="project" value="TreeGrafter"/>
</dbReference>
<feature type="repeat" description="NHL" evidence="2">
    <location>
        <begin position="449"/>
        <end position="491"/>
    </location>
</feature>